<evidence type="ECO:0000313" key="18">
    <source>
        <dbReference type="Proteomes" id="UP001488838"/>
    </source>
</evidence>
<evidence type="ECO:0000256" key="8">
    <source>
        <dbReference type="ARBA" id="ARBA00023136"/>
    </source>
</evidence>
<dbReference type="GO" id="GO:0030425">
    <property type="term" value="C:dendrite"/>
    <property type="evidence" value="ECO:0007669"/>
    <property type="project" value="UniProtKB-SubCell"/>
</dbReference>
<proteinExistence type="predicted"/>
<comment type="subunit">
    <text evidence="14">Interacts with nAChRs containing alpha-4:beta-2 (CHRNA4:CHRNB2) and alpha-7 (CHRNA7) subunits. Interacts with CHRNA4 probably in the endoplasmic reticulum prior to nAChR pentameric assembly. Interacts with KCNA2/Potassium voltage-gated channel subfamily A member 2.</text>
</comment>
<dbReference type="Proteomes" id="UP001488838">
    <property type="component" value="Unassembled WGS sequence"/>
</dbReference>
<keyword evidence="12" id="KW-0449">Lipoprotein</keyword>
<dbReference type="PANTHER" id="PTHR16983">
    <property type="entry name" value="UPAR/LY6 DOMAIN-CONTAINING PROTEIN"/>
    <property type="match status" value="1"/>
</dbReference>
<dbReference type="FunFam" id="2.10.60.10:FF:000003">
    <property type="entry name" value="lymphocyte antigen 6E isoform X1"/>
    <property type="match status" value="1"/>
</dbReference>
<evidence type="ECO:0000256" key="13">
    <source>
        <dbReference type="ARBA" id="ARBA00039344"/>
    </source>
</evidence>
<keyword evidence="5" id="KW-0336">GPI-anchor</keyword>
<name>A0AAW0H3D9_MYOGA</name>
<comment type="caution">
    <text evidence="17">The sequence shown here is derived from an EMBL/GenBank/DDBJ whole genome shotgun (WGS) entry which is preliminary data.</text>
</comment>
<dbReference type="SUPFAM" id="SSF57302">
    <property type="entry name" value="Snake toxin-like"/>
    <property type="match status" value="1"/>
</dbReference>
<keyword evidence="4" id="KW-1003">Cell membrane</keyword>
<dbReference type="InterPro" id="IPR016054">
    <property type="entry name" value="LY6_UPA_recep-like"/>
</dbReference>
<keyword evidence="10" id="KW-0325">Glycoprotein</keyword>
<keyword evidence="11" id="KW-0966">Cell projection</keyword>
<evidence type="ECO:0000256" key="1">
    <source>
        <dbReference type="ARBA" id="ARBA00004240"/>
    </source>
</evidence>
<keyword evidence="9" id="KW-1015">Disulfide bond</keyword>
<evidence type="ECO:0000256" key="15">
    <source>
        <dbReference type="SAM" id="Phobius"/>
    </source>
</evidence>
<protein>
    <recommendedName>
        <fullName evidence="13">Ly-6/neurotoxin-like protein 1</fullName>
    </recommendedName>
</protein>
<evidence type="ECO:0000256" key="9">
    <source>
        <dbReference type="ARBA" id="ARBA00023157"/>
    </source>
</evidence>
<comment type="subcellular location">
    <subcellularLocation>
        <location evidence="3">Cell membrane</location>
        <topology evidence="3">Lipid-anchor</topology>
        <topology evidence="3">GPI-anchor</topology>
    </subcellularLocation>
    <subcellularLocation>
        <location evidence="2">Cell projection</location>
        <location evidence="2">Dendrite</location>
    </subcellularLocation>
    <subcellularLocation>
        <location evidence="1">Endoplasmic reticulum</location>
    </subcellularLocation>
</comment>
<evidence type="ECO:0000256" key="6">
    <source>
        <dbReference type="ARBA" id="ARBA00022729"/>
    </source>
</evidence>
<evidence type="ECO:0000256" key="5">
    <source>
        <dbReference type="ARBA" id="ARBA00022622"/>
    </source>
</evidence>
<evidence type="ECO:0000259" key="16">
    <source>
        <dbReference type="SMART" id="SM00134"/>
    </source>
</evidence>
<dbReference type="InterPro" id="IPR051110">
    <property type="entry name" value="Ly-6/neurotoxin-like_GPI-ap"/>
</dbReference>
<evidence type="ECO:0000256" key="11">
    <source>
        <dbReference type="ARBA" id="ARBA00023273"/>
    </source>
</evidence>
<evidence type="ECO:0000256" key="7">
    <source>
        <dbReference type="ARBA" id="ARBA00022824"/>
    </source>
</evidence>
<evidence type="ECO:0000256" key="4">
    <source>
        <dbReference type="ARBA" id="ARBA00022475"/>
    </source>
</evidence>
<dbReference type="CDD" id="cd23585">
    <property type="entry name" value="TFP_LU_ECD_LYNX1"/>
    <property type="match status" value="1"/>
</dbReference>
<keyword evidence="6" id="KW-0732">Signal</keyword>
<dbReference type="GO" id="GO:0005886">
    <property type="term" value="C:plasma membrane"/>
    <property type="evidence" value="ECO:0007669"/>
    <property type="project" value="UniProtKB-SubCell"/>
</dbReference>
<evidence type="ECO:0000256" key="14">
    <source>
        <dbReference type="ARBA" id="ARBA00046832"/>
    </source>
</evidence>
<dbReference type="InterPro" id="IPR045860">
    <property type="entry name" value="Snake_toxin-like_sf"/>
</dbReference>
<keyword evidence="15" id="KW-0812">Transmembrane</keyword>
<accession>A0AAW0H3D9</accession>
<dbReference type="InterPro" id="IPR035076">
    <property type="entry name" value="Toxin/TOLIP"/>
</dbReference>
<keyword evidence="8 15" id="KW-0472">Membrane</keyword>
<dbReference type="PANTHER" id="PTHR16983:SF27">
    <property type="entry name" value="LY-6_NEUROTOXIN-LIKE PROTEIN 1"/>
    <property type="match status" value="1"/>
</dbReference>
<feature type="domain" description="UPAR/Ly6" evidence="16">
    <location>
        <begin position="103"/>
        <end position="185"/>
    </location>
</feature>
<dbReference type="GO" id="GO:0098552">
    <property type="term" value="C:side of membrane"/>
    <property type="evidence" value="ECO:0007669"/>
    <property type="project" value="UniProtKB-KW"/>
</dbReference>
<evidence type="ECO:0000256" key="12">
    <source>
        <dbReference type="ARBA" id="ARBA00023288"/>
    </source>
</evidence>
<evidence type="ECO:0000313" key="17">
    <source>
        <dbReference type="EMBL" id="KAK7797133.1"/>
    </source>
</evidence>
<dbReference type="Gene3D" id="2.10.60.10">
    <property type="entry name" value="CD59"/>
    <property type="match status" value="1"/>
</dbReference>
<dbReference type="EMBL" id="JBBHLL010000890">
    <property type="protein sequence ID" value="KAK7797133.1"/>
    <property type="molecule type" value="Genomic_DNA"/>
</dbReference>
<evidence type="ECO:0000256" key="10">
    <source>
        <dbReference type="ARBA" id="ARBA00023180"/>
    </source>
</evidence>
<keyword evidence="7" id="KW-0256">Endoplasmic reticulum</keyword>
<feature type="transmembrane region" description="Helical" evidence="15">
    <location>
        <begin position="176"/>
        <end position="197"/>
    </location>
</feature>
<evidence type="ECO:0000256" key="2">
    <source>
        <dbReference type="ARBA" id="ARBA00004279"/>
    </source>
</evidence>
<evidence type="ECO:0000256" key="3">
    <source>
        <dbReference type="ARBA" id="ARBA00004609"/>
    </source>
</evidence>
<sequence length="198" mass="21852">MSWHCGSVAAAMPTRFEMRCKRCAKCAQIHGQTSGGTWERPRLPPPSPFACFWSSIGMPHILLPPPISRTSCSPPRCPHISVMTSLLTVFLVVLVGLPVAQALECHVCAYNGDNCFKPMRCPAMATYCMTTRTYFTPYRMKVRKSCVPSCFETVYDGYSKHASATSCCQYYLCNGAGFPTTVTLALVPVLLATFWSLL</sequence>
<reference evidence="17 18" key="1">
    <citation type="journal article" date="2023" name="bioRxiv">
        <title>Conserved and derived expression patterns and positive selection on dental genes reveal complex evolutionary context of ever-growing rodent molars.</title>
        <authorList>
            <person name="Calamari Z.T."/>
            <person name="Song A."/>
            <person name="Cohen E."/>
            <person name="Akter M."/>
            <person name="Roy R.D."/>
            <person name="Hallikas O."/>
            <person name="Christensen M.M."/>
            <person name="Li P."/>
            <person name="Marangoni P."/>
            <person name="Jernvall J."/>
            <person name="Klein O.D."/>
        </authorList>
    </citation>
    <scope>NUCLEOTIDE SEQUENCE [LARGE SCALE GENOMIC DNA]</scope>
    <source>
        <strain evidence="17">V071</strain>
    </source>
</reference>
<dbReference type="GO" id="GO:0005783">
    <property type="term" value="C:endoplasmic reticulum"/>
    <property type="evidence" value="ECO:0007669"/>
    <property type="project" value="UniProtKB-SubCell"/>
</dbReference>
<organism evidence="17 18">
    <name type="scientific">Myodes glareolus</name>
    <name type="common">Bank vole</name>
    <name type="synonym">Clethrionomys glareolus</name>
    <dbReference type="NCBI Taxonomy" id="447135"/>
    <lineage>
        <taxon>Eukaryota</taxon>
        <taxon>Metazoa</taxon>
        <taxon>Chordata</taxon>
        <taxon>Craniata</taxon>
        <taxon>Vertebrata</taxon>
        <taxon>Euteleostomi</taxon>
        <taxon>Mammalia</taxon>
        <taxon>Eutheria</taxon>
        <taxon>Euarchontoglires</taxon>
        <taxon>Glires</taxon>
        <taxon>Rodentia</taxon>
        <taxon>Myomorpha</taxon>
        <taxon>Muroidea</taxon>
        <taxon>Cricetidae</taxon>
        <taxon>Arvicolinae</taxon>
        <taxon>Myodes</taxon>
    </lineage>
</organism>
<gene>
    <name evidence="17" type="ORF">U0070_024092</name>
</gene>
<dbReference type="AlphaFoldDB" id="A0AAW0H3D9"/>
<dbReference type="Pfam" id="PF00087">
    <property type="entry name" value="Toxin_TOLIP"/>
    <property type="match status" value="1"/>
</dbReference>
<keyword evidence="18" id="KW-1185">Reference proteome</keyword>
<keyword evidence="15" id="KW-1133">Transmembrane helix</keyword>
<dbReference type="SMART" id="SM00134">
    <property type="entry name" value="LU"/>
    <property type="match status" value="1"/>
</dbReference>